<dbReference type="Proteomes" id="UP001499924">
    <property type="component" value="Unassembled WGS sequence"/>
</dbReference>
<dbReference type="SUPFAM" id="SSF46785">
    <property type="entry name" value="Winged helix' DNA-binding domain"/>
    <property type="match status" value="1"/>
</dbReference>
<protein>
    <submittedName>
        <fullName evidence="2">DUF2087 domain-containing protein</fullName>
    </submittedName>
</protein>
<dbReference type="Pfam" id="PF09860">
    <property type="entry name" value="DUF2087"/>
    <property type="match status" value="1"/>
</dbReference>
<accession>A0ABP6NMS2</accession>
<comment type="caution">
    <text evidence="2">The sequence shown here is derived from an EMBL/GenBank/DDBJ whole genome shotgun (WGS) entry which is preliminary data.</text>
</comment>
<feature type="domain" description="DUF2087" evidence="1">
    <location>
        <begin position="105"/>
        <end position="171"/>
    </location>
</feature>
<evidence type="ECO:0000313" key="2">
    <source>
        <dbReference type="EMBL" id="GAA3153278.1"/>
    </source>
</evidence>
<dbReference type="InterPro" id="IPR036390">
    <property type="entry name" value="WH_DNA-bd_sf"/>
</dbReference>
<dbReference type="EMBL" id="BAAAVV010000001">
    <property type="protein sequence ID" value="GAA3153278.1"/>
    <property type="molecule type" value="Genomic_DNA"/>
</dbReference>
<dbReference type="RefSeq" id="WP_344686434.1">
    <property type="nucleotide sequence ID" value="NZ_BAAAVV010000001.1"/>
</dbReference>
<organism evidence="2 3">
    <name type="scientific">Blastococcus jejuensis</name>
    <dbReference type="NCBI Taxonomy" id="351224"/>
    <lineage>
        <taxon>Bacteria</taxon>
        <taxon>Bacillati</taxon>
        <taxon>Actinomycetota</taxon>
        <taxon>Actinomycetes</taxon>
        <taxon>Geodermatophilales</taxon>
        <taxon>Geodermatophilaceae</taxon>
        <taxon>Blastococcus</taxon>
    </lineage>
</organism>
<dbReference type="Gene3D" id="1.10.10.10">
    <property type="entry name" value="Winged helix-like DNA-binding domain superfamily/Winged helix DNA-binding domain"/>
    <property type="match status" value="1"/>
</dbReference>
<gene>
    <name evidence="2" type="ORF">GCM10010531_00100</name>
</gene>
<evidence type="ECO:0000259" key="1">
    <source>
        <dbReference type="Pfam" id="PF09860"/>
    </source>
</evidence>
<proteinExistence type="predicted"/>
<reference evidence="3" key="1">
    <citation type="journal article" date="2019" name="Int. J. Syst. Evol. Microbiol.">
        <title>The Global Catalogue of Microorganisms (GCM) 10K type strain sequencing project: providing services to taxonomists for standard genome sequencing and annotation.</title>
        <authorList>
            <consortium name="The Broad Institute Genomics Platform"/>
            <consortium name="The Broad Institute Genome Sequencing Center for Infectious Disease"/>
            <person name="Wu L."/>
            <person name="Ma J."/>
        </authorList>
    </citation>
    <scope>NUCLEOTIDE SEQUENCE [LARGE SCALE GENOMIC DNA]</scope>
    <source>
        <strain evidence="3">JCM 15614</strain>
    </source>
</reference>
<evidence type="ECO:0000313" key="3">
    <source>
        <dbReference type="Proteomes" id="UP001499924"/>
    </source>
</evidence>
<keyword evidence="3" id="KW-1185">Reference proteome</keyword>
<dbReference type="InterPro" id="IPR018656">
    <property type="entry name" value="DUF2087"/>
</dbReference>
<sequence>MDAATIVGLLADPARLKVVAALALGAGTIEDVARLSGLALKDVALAARRLARAGLVHRDGHVLQLHADRFGAAARAAAEAAPTPEPLSADPAEDAVLSAFVRDGRLVSIPAQHGKRVVVLQHLVRVFEPGVRYPEREVNALLAVWHPDVAALRRYLVDEGLLTREAGVYWRSGGWVDV</sequence>
<name>A0ABP6NMS2_9ACTN</name>
<dbReference type="InterPro" id="IPR036388">
    <property type="entry name" value="WH-like_DNA-bd_sf"/>
</dbReference>